<keyword evidence="3" id="KW-1185">Reference proteome</keyword>
<dbReference type="KEGG" id="saqt:GJV85_03190"/>
<reference evidence="2" key="1">
    <citation type="submission" date="2019-11" db="EMBL/GenBank/DDBJ databases">
        <authorList>
            <person name="Kojima H."/>
        </authorList>
    </citation>
    <scope>NUCLEOTIDE SEQUENCE</scope>
    <source>
        <strain evidence="2">H1576</strain>
    </source>
</reference>
<evidence type="ECO:0000313" key="3">
    <source>
        <dbReference type="Proteomes" id="UP000671852"/>
    </source>
</evidence>
<protein>
    <submittedName>
        <fullName evidence="2">Uncharacterized protein</fullName>
    </submittedName>
</protein>
<evidence type="ECO:0000313" key="2">
    <source>
        <dbReference type="EMBL" id="QSZ41156.1"/>
    </source>
</evidence>
<feature type="transmembrane region" description="Helical" evidence="1">
    <location>
        <begin position="12"/>
        <end position="30"/>
    </location>
</feature>
<proteinExistence type="predicted"/>
<gene>
    <name evidence="2" type="ORF">GJV85_03190</name>
</gene>
<dbReference type="Proteomes" id="UP000671852">
    <property type="component" value="Chromosome"/>
</dbReference>
<keyword evidence="1" id="KW-0812">Transmembrane</keyword>
<dbReference type="RefSeq" id="WP_207562428.1">
    <property type="nucleotide sequence ID" value="NZ_CP046072.1"/>
</dbReference>
<keyword evidence="1" id="KW-1133">Transmembrane helix</keyword>
<keyword evidence="1" id="KW-0472">Membrane</keyword>
<sequence>MFDFLDSDWFNIGLEIVFVILISYDIKKYIETKKREYITNIVLTVAFAIWTLYPYYNSYVGWDGTQKEKMLSTCVDSNDSKLCKCMDDKIFKEYVYDEYIQVDHNSSEYREFLDEAKEDCLDDGWF</sequence>
<feature type="transmembrane region" description="Helical" evidence="1">
    <location>
        <begin position="37"/>
        <end position="56"/>
    </location>
</feature>
<accession>A0A975AYY5</accession>
<reference evidence="2" key="2">
    <citation type="submission" date="2021-04" db="EMBL/GenBank/DDBJ databases">
        <title>Isolation and characterization of a novel species of the genus Sulfurimonas.</title>
        <authorList>
            <person name="Fukui M."/>
        </authorList>
    </citation>
    <scope>NUCLEOTIDE SEQUENCE</scope>
    <source>
        <strain evidence="2">H1576</strain>
    </source>
</reference>
<dbReference type="EMBL" id="CP046072">
    <property type="protein sequence ID" value="QSZ41156.1"/>
    <property type="molecule type" value="Genomic_DNA"/>
</dbReference>
<organism evidence="2 3">
    <name type="scientific">Sulfurimonas aquatica</name>
    <dbReference type="NCBI Taxonomy" id="2672570"/>
    <lineage>
        <taxon>Bacteria</taxon>
        <taxon>Pseudomonadati</taxon>
        <taxon>Campylobacterota</taxon>
        <taxon>Epsilonproteobacteria</taxon>
        <taxon>Campylobacterales</taxon>
        <taxon>Sulfurimonadaceae</taxon>
        <taxon>Sulfurimonas</taxon>
    </lineage>
</organism>
<name>A0A975AYY5_9BACT</name>
<dbReference type="AlphaFoldDB" id="A0A975AYY5"/>
<evidence type="ECO:0000256" key="1">
    <source>
        <dbReference type="SAM" id="Phobius"/>
    </source>
</evidence>